<comment type="caution">
    <text evidence="2">The sequence shown here is derived from an EMBL/GenBank/DDBJ whole genome shotgun (WGS) entry which is preliminary data.</text>
</comment>
<dbReference type="InterPro" id="IPR001279">
    <property type="entry name" value="Metallo-B-lactamas"/>
</dbReference>
<accession>M3EGH4</accession>
<dbReference type="Pfam" id="PF13370">
    <property type="entry name" value="Fer4_13"/>
    <property type="match status" value="1"/>
</dbReference>
<organism evidence="2 3">
    <name type="scientific">Leptospira weilii serovar Topaz str. LT2116</name>
    <dbReference type="NCBI Taxonomy" id="1088540"/>
    <lineage>
        <taxon>Bacteria</taxon>
        <taxon>Pseudomonadati</taxon>
        <taxon>Spirochaetota</taxon>
        <taxon>Spirochaetia</taxon>
        <taxon>Leptospirales</taxon>
        <taxon>Leptospiraceae</taxon>
        <taxon>Leptospira</taxon>
    </lineage>
</organism>
<evidence type="ECO:0000313" key="2">
    <source>
        <dbReference type="EMBL" id="EMF80138.1"/>
    </source>
</evidence>
<dbReference type="AlphaFoldDB" id="M3EGH4"/>
<evidence type="ECO:0000313" key="3">
    <source>
        <dbReference type="Proteomes" id="UP000011770"/>
    </source>
</evidence>
<dbReference type="Proteomes" id="UP000011770">
    <property type="component" value="Unassembled WGS sequence"/>
</dbReference>
<dbReference type="Gene3D" id="3.30.70.20">
    <property type="match status" value="1"/>
</dbReference>
<dbReference type="InterPro" id="IPR036866">
    <property type="entry name" value="RibonucZ/Hydroxyglut_hydro"/>
</dbReference>
<reference evidence="2 3" key="1">
    <citation type="submission" date="2013-01" db="EMBL/GenBank/DDBJ databases">
        <authorList>
            <person name="Harkins D.M."/>
            <person name="Durkin A.S."/>
            <person name="Brinkac L.M."/>
            <person name="Haft D.H."/>
            <person name="Selengut J.D."/>
            <person name="Sanka R."/>
            <person name="DePew J."/>
            <person name="Purushe J."/>
            <person name="Tulsiani S.M."/>
            <person name="Graham G.C."/>
            <person name="Burns M.-A."/>
            <person name="Dohnt M.F."/>
            <person name="Smythe L.D."/>
            <person name="McKay D.B."/>
            <person name="Craig S.B."/>
            <person name="Vinetz J.M."/>
            <person name="Sutton G.G."/>
            <person name="Nierman W.C."/>
            <person name="Fouts D.E."/>
        </authorList>
    </citation>
    <scope>NUCLEOTIDE SEQUENCE [LARGE SCALE GENOMIC DNA]</scope>
    <source>
        <strain evidence="2 3">LT2116</strain>
    </source>
</reference>
<evidence type="ECO:0000259" key="1">
    <source>
        <dbReference type="SMART" id="SM00849"/>
    </source>
</evidence>
<dbReference type="PANTHER" id="PTHR42773:SF1">
    <property type="entry name" value="METALLO-BETA-LACTAMASE FAMILY PROTEIN"/>
    <property type="match status" value="1"/>
</dbReference>
<dbReference type="PANTHER" id="PTHR42773">
    <property type="entry name" value="METALLO-BETA-LACTAMASE-RELATED"/>
    <property type="match status" value="1"/>
</dbReference>
<dbReference type="CDD" id="cd07727">
    <property type="entry name" value="YmaE-like_MBL-fold"/>
    <property type="match status" value="1"/>
</dbReference>
<protein>
    <submittedName>
        <fullName evidence="2">4Fe-4S single cluster domain protein</fullName>
    </submittedName>
</protein>
<sequence>MLGNFFFRILFRSKQNDPRLKSVANQLKKRQENQEGNFYVDSTCIDCETCRIIAPSTFSEKNGGSYVRKQPETESEKIEALRALLSCPTTSIGTEDRMDLKEAKETFPSKIEANVYYCGYHSKDSFGAFSYLILREDGNILVDSPRFVSSLASKIESLGGIRYHFLTHQDDVADHQKFRERFGCDRIIHEYDRRSIPSAEIVLKGETVFKLGSDVKIIPTPGHTKGHSVLSLEDRFLFTGDHLAYDPQKDRLTAFKGVCWYSWPEQINSMKKLKDYPFEWILPGHGYPVKKEYKTMQNLLKECISWMEKR</sequence>
<gene>
    <name evidence="2" type="ORF">LEP1GSC188_2546</name>
</gene>
<dbReference type="SUPFAM" id="SSF56281">
    <property type="entry name" value="Metallo-hydrolase/oxidoreductase"/>
    <property type="match status" value="1"/>
</dbReference>
<feature type="domain" description="Metallo-beta-lactamase" evidence="1">
    <location>
        <begin position="127"/>
        <end position="285"/>
    </location>
</feature>
<dbReference type="SMART" id="SM00849">
    <property type="entry name" value="Lactamase_B"/>
    <property type="match status" value="1"/>
</dbReference>
<dbReference type="Gene3D" id="3.60.15.10">
    <property type="entry name" value="Ribonuclease Z/Hydroxyacylglutathione hydrolase-like"/>
    <property type="match status" value="1"/>
</dbReference>
<dbReference type="SUPFAM" id="SSF54862">
    <property type="entry name" value="4Fe-4S ferredoxins"/>
    <property type="match status" value="1"/>
</dbReference>
<proteinExistence type="predicted"/>
<dbReference type="Pfam" id="PF00753">
    <property type="entry name" value="Lactamase_B"/>
    <property type="match status" value="1"/>
</dbReference>
<name>M3EGH4_9LEPT</name>
<dbReference type="EMBL" id="AHOR02000061">
    <property type="protein sequence ID" value="EMF80138.1"/>
    <property type="molecule type" value="Genomic_DNA"/>
</dbReference>